<name>A0A9P3B9U5_9EURO</name>
<proteinExistence type="predicted"/>
<dbReference type="OrthoDB" id="4511005at2759"/>
<sequence length="170" mass="19436">PQETFKSASEVTQKQFMMLRIYALKGVIKIVRGNPGEPIRPPVETRHALSLQPGGKRMVKDNNPALYPWGLPATRLLLDVKSHPEFTADTLYTPVFRNFLRLLDDWFVLLGLERWRDTASSLVTAAPNGIPRFINPNSMISLKLLMTLHLPSKMRYGWFSSGQRLDLSWM</sequence>
<feature type="non-terminal residue" evidence="1">
    <location>
        <position position="1"/>
    </location>
</feature>
<dbReference type="EMBL" id="BHVY01000002">
    <property type="protein sequence ID" value="GIJ84498.1"/>
    <property type="molecule type" value="Genomic_DNA"/>
</dbReference>
<protein>
    <submittedName>
        <fullName evidence="1">Uncharacterized protein</fullName>
    </submittedName>
</protein>
<evidence type="ECO:0000313" key="2">
    <source>
        <dbReference type="Proteomes" id="UP001043456"/>
    </source>
</evidence>
<keyword evidence="2" id="KW-1185">Reference proteome</keyword>
<evidence type="ECO:0000313" key="1">
    <source>
        <dbReference type="EMBL" id="GIJ84498.1"/>
    </source>
</evidence>
<reference evidence="1 2" key="1">
    <citation type="submission" date="2018-10" db="EMBL/GenBank/DDBJ databases">
        <title>Pan-genome distribution and transcriptional activeness of fungal secondary metabolism genes in Aspergillus section Fumigati.</title>
        <authorList>
            <person name="Takahashi H."/>
            <person name="Umemura M."/>
            <person name="Ninomiya A."/>
            <person name="Kusuya Y."/>
            <person name="Urayama S."/>
            <person name="Shimizu M."/>
            <person name="Watanabe A."/>
            <person name="Kamei K."/>
            <person name="Yaguchi T."/>
            <person name="Hagiwara D."/>
        </authorList>
    </citation>
    <scope>NUCLEOTIDE SEQUENCE [LARGE SCALE GENOMIC DNA]</scope>
    <source>
        <strain evidence="1 2">IFM 55266</strain>
    </source>
</reference>
<accession>A0A9P3B9U5</accession>
<dbReference type="AlphaFoldDB" id="A0A9P3B9U5"/>
<gene>
    <name evidence="1" type="ORF">Asppvi_003345</name>
</gene>
<dbReference type="RefSeq" id="XP_043155245.1">
    <property type="nucleotide sequence ID" value="XM_043299310.1"/>
</dbReference>
<comment type="caution">
    <text evidence="1">The sequence shown here is derived from an EMBL/GenBank/DDBJ whole genome shotgun (WGS) entry which is preliminary data.</text>
</comment>
<dbReference type="GeneID" id="67001957"/>
<organism evidence="1 2">
    <name type="scientific">Aspergillus pseudoviridinutans</name>
    <dbReference type="NCBI Taxonomy" id="1517512"/>
    <lineage>
        <taxon>Eukaryota</taxon>
        <taxon>Fungi</taxon>
        <taxon>Dikarya</taxon>
        <taxon>Ascomycota</taxon>
        <taxon>Pezizomycotina</taxon>
        <taxon>Eurotiomycetes</taxon>
        <taxon>Eurotiomycetidae</taxon>
        <taxon>Eurotiales</taxon>
        <taxon>Aspergillaceae</taxon>
        <taxon>Aspergillus</taxon>
        <taxon>Aspergillus subgen. Fumigati</taxon>
    </lineage>
</organism>
<dbReference type="Proteomes" id="UP001043456">
    <property type="component" value="Unassembled WGS sequence"/>
</dbReference>